<evidence type="ECO:0000256" key="3">
    <source>
        <dbReference type="ARBA" id="ARBA00022723"/>
    </source>
</evidence>
<sequence length="266" mass="27396">MGDFGPAYAYAQQDPGLVCQECHAGPLRLPRSGTCPHCGTSLRGAAPAGSRGGGGGSGPDMETATLETMVPALLQRIVAPGLLEGLADYGDASAAADETAIESLETVKVEPHVRNASELSGAVVLAWRGGCSFVDKVRRVQQAGAAACLVVQTGDKWPLSMSDSASAGSDITLPSAMLKPADGETSARGAELVASTLAVRLPCRHTFHEECLRAWLSKHNTCPTCRAKLPTTAEVAAAEEEREGGPPPPSQGRRVGGVAFRGPEVA</sequence>
<dbReference type="GeneID" id="17275778"/>
<evidence type="ECO:0000256" key="1">
    <source>
        <dbReference type="ARBA" id="ARBA00004370"/>
    </source>
</evidence>
<evidence type="ECO:0000256" key="8">
    <source>
        <dbReference type="PROSITE-ProRule" id="PRU00175"/>
    </source>
</evidence>
<dbReference type="GO" id="GO:0016567">
    <property type="term" value="P:protein ubiquitination"/>
    <property type="evidence" value="ECO:0007669"/>
    <property type="project" value="TreeGrafter"/>
</dbReference>
<dbReference type="CDD" id="cd00538">
    <property type="entry name" value="PA"/>
    <property type="match status" value="1"/>
</dbReference>
<dbReference type="KEGG" id="ehx:EMIHUDRAFT_232862"/>
<accession>A0A0D3K419</accession>
<dbReference type="PaxDb" id="2903-EOD30504"/>
<dbReference type="PANTHER" id="PTHR15710">
    <property type="entry name" value="E3 UBIQUITIN-PROTEIN LIGASE PRAJA"/>
    <property type="match status" value="1"/>
</dbReference>
<dbReference type="InterPro" id="IPR046450">
    <property type="entry name" value="PA_dom_sf"/>
</dbReference>
<dbReference type="PANTHER" id="PTHR15710:SF217">
    <property type="entry name" value="E3 UBIQUITIN-PROTEIN LIGASE RDUF2"/>
    <property type="match status" value="1"/>
</dbReference>
<comment type="subcellular location">
    <subcellularLocation>
        <location evidence="1">Membrane</location>
    </subcellularLocation>
</comment>
<keyword evidence="2" id="KW-0812">Transmembrane</keyword>
<dbReference type="GO" id="GO:0005737">
    <property type="term" value="C:cytoplasm"/>
    <property type="evidence" value="ECO:0007669"/>
    <property type="project" value="TreeGrafter"/>
</dbReference>
<dbReference type="Proteomes" id="UP000013827">
    <property type="component" value="Unassembled WGS sequence"/>
</dbReference>
<keyword evidence="12" id="KW-1185">Reference proteome</keyword>
<keyword evidence="4 8" id="KW-0863">Zinc-finger</keyword>
<dbReference type="AlphaFoldDB" id="A0A0D3K419"/>
<dbReference type="Gene3D" id="3.30.40.10">
    <property type="entry name" value="Zinc/RING finger domain, C3HC4 (zinc finger)"/>
    <property type="match status" value="1"/>
</dbReference>
<evidence type="ECO:0000313" key="11">
    <source>
        <dbReference type="EnsemblProtists" id="EOD30504"/>
    </source>
</evidence>
<dbReference type="HOGENOM" id="CLU_1047455_0_0_1"/>
<dbReference type="InterPro" id="IPR013083">
    <property type="entry name" value="Znf_RING/FYVE/PHD"/>
</dbReference>
<organism evidence="11 12">
    <name type="scientific">Emiliania huxleyi (strain CCMP1516)</name>
    <dbReference type="NCBI Taxonomy" id="280463"/>
    <lineage>
        <taxon>Eukaryota</taxon>
        <taxon>Haptista</taxon>
        <taxon>Haptophyta</taxon>
        <taxon>Prymnesiophyceae</taxon>
        <taxon>Isochrysidales</taxon>
        <taxon>Noelaerhabdaceae</taxon>
        <taxon>Emiliania</taxon>
    </lineage>
</organism>
<evidence type="ECO:0000313" key="12">
    <source>
        <dbReference type="Proteomes" id="UP000013827"/>
    </source>
</evidence>
<dbReference type="PROSITE" id="PS50089">
    <property type="entry name" value="ZF_RING_2"/>
    <property type="match status" value="1"/>
</dbReference>
<keyword evidence="3" id="KW-0479">Metal-binding</keyword>
<reference evidence="12" key="1">
    <citation type="journal article" date="2013" name="Nature">
        <title>Pan genome of the phytoplankton Emiliania underpins its global distribution.</title>
        <authorList>
            <person name="Read B.A."/>
            <person name="Kegel J."/>
            <person name="Klute M.J."/>
            <person name="Kuo A."/>
            <person name="Lefebvre S.C."/>
            <person name="Maumus F."/>
            <person name="Mayer C."/>
            <person name="Miller J."/>
            <person name="Monier A."/>
            <person name="Salamov A."/>
            <person name="Young J."/>
            <person name="Aguilar M."/>
            <person name="Claverie J.M."/>
            <person name="Frickenhaus S."/>
            <person name="Gonzalez K."/>
            <person name="Herman E.K."/>
            <person name="Lin Y.C."/>
            <person name="Napier J."/>
            <person name="Ogata H."/>
            <person name="Sarno A.F."/>
            <person name="Shmutz J."/>
            <person name="Schroeder D."/>
            <person name="de Vargas C."/>
            <person name="Verret F."/>
            <person name="von Dassow P."/>
            <person name="Valentin K."/>
            <person name="Van de Peer Y."/>
            <person name="Wheeler G."/>
            <person name="Dacks J.B."/>
            <person name="Delwiche C.F."/>
            <person name="Dyhrman S.T."/>
            <person name="Glockner G."/>
            <person name="John U."/>
            <person name="Richards T."/>
            <person name="Worden A.Z."/>
            <person name="Zhang X."/>
            <person name="Grigoriev I.V."/>
            <person name="Allen A.E."/>
            <person name="Bidle K."/>
            <person name="Borodovsky M."/>
            <person name="Bowler C."/>
            <person name="Brownlee C."/>
            <person name="Cock J.M."/>
            <person name="Elias M."/>
            <person name="Gladyshev V.N."/>
            <person name="Groth M."/>
            <person name="Guda C."/>
            <person name="Hadaegh A."/>
            <person name="Iglesias-Rodriguez M.D."/>
            <person name="Jenkins J."/>
            <person name="Jones B.M."/>
            <person name="Lawson T."/>
            <person name="Leese F."/>
            <person name="Lindquist E."/>
            <person name="Lobanov A."/>
            <person name="Lomsadze A."/>
            <person name="Malik S.B."/>
            <person name="Marsh M.E."/>
            <person name="Mackinder L."/>
            <person name="Mock T."/>
            <person name="Mueller-Roeber B."/>
            <person name="Pagarete A."/>
            <person name="Parker M."/>
            <person name="Probert I."/>
            <person name="Quesneville H."/>
            <person name="Raines C."/>
            <person name="Rensing S.A."/>
            <person name="Riano-Pachon D.M."/>
            <person name="Richier S."/>
            <person name="Rokitta S."/>
            <person name="Shiraiwa Y."/>
            <person name="Soanes D.M."/>
            <person name="van der Giezen M."/>
            <person name="Wahlund T.M."/>
            <person name="Williams B."/>
            <person name="Wilson W."/>
            <person name="Wolfe G."/>
            <person name="Wurch L.L."/>
        </authorList>
    </citation>
    <scope>NUCLEOTIDE SEQUENCE</scope>
</reference>
<dbReference type="InterPro" id="IPR003137">
    <property type="entry name" value="PA_domain"/>
</dbReference>
<keyword evidence="7" id="KW-0472">Membrane</keyword>
<dbReference type="Gene3D" id="3.50.30.30">
    <property type="match status" value="1"/>
</dbReference>
<feature type="domain" description="RING-type" evidence="10">
    <location>
        <begin position="201"/>
        <end position="226"/>
    </location>
</feature>
<dbReference type="SUPFAM" id="SSF57850">
    <property type="entry name" value="RING/U-box"/>
    <property type="match status" value="1"/>
</dbReference>
<dbReference type="RefSeq" id="XP_005782933.1">
    <property type="nucleotide sequence ID" value="XM_005782876.1"/>
</dbReference>
<dbReference type="EnsemblProtists" id="EOD30504">
    <property type="protein sequence ID" value="EOD30504"/>
    <property type="gene ID" value="EMIHUDRAFT_232862"/>
</dbReference>
<evidence type="ECO:0000256" key="6">
    <source>
        <dbReference type="ARBA" id="ARBA00022989"/>
    </source>
</evidence>
<name>A0A0D3K419_EMIH1</name>
<evidence type="ECO:0000256" key="7">
    <source>
        <dbReference type="ARBA" id="ARBA00023136"/>
    </source>
</evidence>
<dbReference type="Pfam" id="PF02225">
    <property type="entry name" value="PA"/>
    <property type="match status" value="1"/>
</dbReference>
<keyword evidence="5" id="KW-0862">Zinc</keyword>
<dbReference type="GO" id="GO:0016020">
    <property type="term" value="C:membrane"/>
    <property type="evidence" value="ECO:0007669"/>
    <property type="project" value="UniProtKB-SubCell"/>
</dbReference>
<dbReference type="InterPro" id="IPR001841">
    <property type="entry name" value="Znf_RING"/>
</dbReference>
<feature type="region of interest" description="Disordered" evidence="9">
    <location>
        <begin position="235"/>
        <end position="266"/>
    </location>
</feature>
<proteinExistence type="predicted"/>
<dbReference type="GO" id="GO:0008270">
    <property type="term" value="F:zinc ion binding"/>
    <property type="evidence" value="ECO:0007669"/>
    <property type="project" value="UniProtKB-KW"/>
</dbReference>
<evidence type="ECO:0000259" key="10">
    <source>
        <dbReference type="PROSITE" id="PS50089"/>
    </source>
</evidence>
<evidence type="ECO:0000256" key="5">
    <source>
        <dbReference type="ARBA" id="ARBA00022833"/>
    </source>
</evidence>
<dbReference type="SUPFAM" id="SSF52025">
    <property type="entry name" value="PA domain"/>
    <property type="match status" value="1"/>
</dbReference>
<dbReference type="eggNOG" id="KOG0800">
    <property type="taxonomic scope" value="Eukaryota"/>
</dbReference>
<evidence type="ECO:0000256" key="2">
    <source>
        <dbReference type="ARBA" id="ARBA00022692"/>
    </source>
</evidence>
<evidence type="ECO:0000256" key="4">
    <source>
        <dbReference type="ARBA" id="ARBA00022771"/>
    </source>
</evidence>
<dbReference type="GO" id="GO:0061630">
    <property type="term" value="F:ubiquitin protein ligase activity"/>
    <property type="evidence" value="ECO:0007669"/>
    <property type="project" value="TreeGrafter"/>
</dbReference>
<keyword evidence="6" id="KW-1133">Transmembrane helix</keyword>
<reference evidence="11" key="2">
    <citation type="submission" date="2024-10" db="UniProtKB">
        <authorList>
            <consortium name="EnsemblProtists"/>
        </authorList>
    </citation>
    <scope>IDENTIFICATION</scope>
</reference>
<dbReference type="Pfam" id="PF13639">
    <property type="entry name" value="zf-RING_2"/>
    <property type="match status" value="1"/>
</dbReference>
<dbReference type="STRING" id="2903.R1FB89"/>
<protein>
    <recommendedName>
        <fullName evidence="10">RING-type domain-containing protein</fullName>
    </recommendedName>
</protein>
<evidence type="ECO:0000256" key="9">
    <source>
        <dbReference type="SAM" id="MobiDB-lite"/>
    </source>
</evidence>